<proteinExistence type="predicted"/>
<dbReference type="EMBL" id="UYWX01001308">
    <property type="protein sequence ID" value="VDM20733.1"/>
    <property type="molecule type" value="Genomic_DNA"/>
</dbReference>
<organism evidence="3">
    <name type="scientific">Hydatigena taeniaeformis</name>
    <name type="common">Feline tapeworm</name>
    <name type="synonym">Taenia taeniaeformis</name>
    <dbReference type="NCBI Taxonomy" id="6205"/>
    <lineage>
        <taxon>Eukaryota</taxon>
        <taxon>Metazoa</taxon>
        <taxon>Spiralia</taxon>
        <taxon>Lophotrochozoa</taxon>
        <taxon>Platyhelminthes</taxon>
        <taxon>Cestoda</taxon>
        <taxon>Eucestoda</taxon>
        <taxon>Cyclophyllidea</taxon>
        <taxon>Taeniidae</taxon>
        <taxon>Hydatigera</taxon>
    </lineage>
</organism>
<reference evidence="3" key="1">
    <citation type="submission" date="2017-02" db="UniProtKB">
        <authorList>
            <consortium name="WormBaseParasite"/>
        </authorList>
    </citation>
    <scope>IDENTIFICATION</scope>
</reference>
<dbReference type="AlphaFoldDB" id="A0A0R3WPG0"/>
<name>A0A0R3WPG0_HYDTA</name>
<sequence>MVSTVATTIGPWGDKRHYFTCKSTSQLHGEEGSQYIATDFALAQSLPMPRQVNPQLGDSPPLCGGHRNFTIVATSNAVFALQHCGRANGMRTLLAIDPDPLH</sequence>
<gene>
    <name evidence="1" type="ORF">TTAC_LOCUS2635</name>
</gene>
<dbReference type="Proteomes" id="UP000274429">
    <property type="component" value="Unassembled WGS sequence"/>
</dbReference>
<keyword evidence="2" id="KW-1185">Reference proteome</keyword>
<reference evidence="1 2" key="2">
    <citation type="submission" date="2018-11" db="EMBL/GenBank/DDBJ databases">
        <authorList>
            <consortium name="Pathogen Informatics"/>
        </authorList>
    </citation>
    <scope>NUCLEOTIDE SEQUENCE [LARGE SCALE GENOMIC DNA]</scope>
</reference>
<protein>
    <submittedName>
        <fullName evidence="3">DUF1559 domain-containing protein</fullName>
    </submittedName>
</protein>
<evidence type="ECO:0000313" key="1">
    <source>
        <dbReference type="EMBL" id="VDM20733.1"/>
    </source>
</evidence>
<dbReference type="WBParaSite" id="TTAC_0000265001-mRNA-1">
    <property type="protein sequence ID" value="TTAC_0000265001-mRNA-1"/>
    <property type="gene ID" value="TTAC_0000265001"/>
</dbReference>
<evidence type="ECO:0000313" key="2">
    <source>
        <dbReference type="Proteomes" id="UP000274429"/>
    </source>
</evidence>
<accession>A0A0R3WPG0</accession>
<evidence type="ECO:0000313" key="3">
    <source>
        <dbReference type="WBParaSite" id="TTAC_0000265001-mRNA-1"/>
    </source>
</evidence>